<dbReference type="Gene3D" id="1.10.10.10">
    <property type="entry name" value="Winged helix-like DNA-binding domain superfamily/Winged helix DNA-binding domain"/>
    <property type="match status" value="1"/>
</dbReference>
<dbReference type="Pfam" id="PF00392">
    <property type="entry name" value="GntR"/>
    <property type="match status" value="1"/>
</dbReference>
<sequence length="552" mass="60838">MVGTIGRSMSLILRGATLKETLLSELLLQRLERPGGALTGKSNEHMNRQLYAIIRAEILAGAVPAGSKLPASRALAKDIGVSRNTVLYAYEQLLAEGYVTASSGSGTFVSHTVPDHRALHNGGAHNGTIHVPAPQPGMHPHASRSALSRRGQHLVSHASASDRQWGAFVAGVPDVSLFPHGVWSRLLNKHWRHPSPQLLTYAHHGGHAPLKQQLAEHLRVVRSVRCEPDQIVVTTGIHQAVDLIARLLADPGDRAWMEDPGYWGTRSLLHSAGVEPIPVPVDEEGIAPQAAALQDPPRFIFVTPSHQYPLGMMMSLSRRRMLLEYARQRGAWIIEDDYDSEFRFEGRPVASLQGLDEHDRVIYMGTFSKTLFPGLRMGFMVLPKPLAPHFALALSELYREGQLVQQAVLADFIEEGHYATHIRRMRQRYAQRQALLREAIAARFGADWPTSTHEAGLHMVMHLPPGADDLGISMAARTQGLSARPLSRYYTDDTRAQQGLLLGYACVPEAEIAPAFRKLAEVIEPALEHLARTREPPRPLAARISEEAWSGA</sequence>
<dbReference type="InterPro" id="IPR051446">
    <property type="entry name" value="HTH_trans_reg/aminotransferase"/>
</dbReference>
<name>A0A316EYN2_9BURK</name>
<dbReference type="AlphaFoldDB" id="A0A316EYN2"/>
<dbReference type="PROSITE" id="PS50949">
    <property type="entry name" value="HTH_GNTR"/>
    <property type="match status" value="1"/>
</dbReference>
<evidence type="ECO:0000256" key="4">
    <source>
        <dbReference type="ARBA" id="ARBA00023125"/>
    </source>
</evidence>
<reference evidence="7 8" key="1">
    <citation type="submission" date="2018-05" db="EMBL/GenBank/DDBJ databases">
        <title>Genomic Encyclopedia of Type Strains, Phase IV (KMG-V): Genome sequencing to study the core and pangenomes of soil and plant-associated prokaryotes.</title>
        <authorList>
            <person name="Whitman W."/>
        </authorList>
    </citation>
    <scope>NUCLEOTIDE SEQUENCE [LARGE SCALE GENOMIC DNA]</scope>
    <source>
        <strain evidence="7 8">SLV-132</strain>
    </source>
</reference>
<dbReference type="SMART" id="SM00345">
    <property type="entry name" value="HTH_GNTR"/>
    <property type="match status" value="1"/>
</dbReference>
<evidence type="ECO:0000256" key="1">
    <source>
        <dbReference type="ARBA" id="ARBA00005384"/>
    </source>
</evidence>
<dbReference type="SUPFAM" id="SSF46785">
    <property type="entry name" value="Winged helix' DNA-binding domain"/>
    <property type="match status" value="1"/>
</dbReference>
<dbReference type="CDD" id="cd00609">
    <property type="entry name" value="AAT_like"/>
    <property type="match status" value="1"/>
</dbReference>
<accession>A0A316EYN2</accession>
<protein>
    <submittedName>
        <fullName evidence="7">GntR family transcriptional regulator</fullName>
    </submittedName>
</protein>
<dbReference type="GO" id="GO:0003677">
    <property type="term" value="F:DNA binding"/>
    <property type="evidence" value="ECO:0007669"/>
    <property type="project" value="UniProtKB-KW"/>
</dbReference>
<dbReference type="InterPro" id="IPR036388">
    <property type="entry name" value="WH-like_DNA-bd_sf"/>
</dbReference>
<feature type="domain" description="HTH gntR-type" evidence="6">
    <location>
        <begin position="44"/>
        <end position="112"/>
    </location>
</feature>
<evidence type="ECO:0000259" key="6">
    <source>
        <dbReference type="PROSITE" id="PS50949"/>
    </source>
</evidence>
<dbReference type="Gene3D" id="3.40.640.10">
    <property type="entry name" value="Type I PLP-dependent aspartate aminotransferase-like (Major domain)"/>
    <property type="match status" value="1"/>
</dbReference>
<evidence type="ECO:0000256" key="5">
    <source>
        <dbReference type="ARBA" id="ARBA00023163"/>
    </source>
</evidence>
<keyword evidence="4" id="KW-0238">DNA-binding</keyword>
<dbReference type="PRINTS" id="PR00035">
    <property type="entry name" value="HTHGNTR"/>
</dbReference>
<dbReference type="GO" id="GO:0003700">
    <property type="term" value="F:DNA-binding transcription factor activity"/>
    <property type="evidence" value="ECO:0007669"/>
    <property type="project" value="InterPro"/>
</dbReference>
<evidence type="ECO:0000256" key="3">
    <source>
        <dbReference type="ARBA" id="ARBA00023015"/>
    </source>
</evidence>
<keyword evidence="5" id="KW-0804">Transcription</keyword>
<evidence type="ECO:0000313" key="7">
    <source>
        <dbReference type="EMBL" id="PWK36333.1"/>
    </source>
</evidence>
<keyword evidence="3" id="KW-0805">Transcription regulation</keyword>
<dbReference type="InterPro" id="IPR015421">
    <property type="entry name" value="PyrdxlP-dep_Trfase_major"/>
</dbReference>
<dbReference type="PANTHER" id="PTHR46577">
    <property type="entry name" value="HTH-TYPE TRANSCRIPTIONAL REGULATORY PROTEIN GABR"/>
    <property type="match status" value="1"/>
</dbReference>
<gene>
    <name evidence="7" type="ORF">C7419_101187</name>
</gene>
<dbReference type="InterPro" id="IPR036390">
    <property type="entry name" value="WH_DNA-bd_sf"/>
</dbReference>
<dbReference type="EMBL" id="QGGT01000001">
    <property type="protein sequence ID" value="PWK36333.1"/>
    <property type="molecule type" value="Genomic_DNA"/>
</dbReference>
<keyword evidence="2" id="KW-0663">Pyridoxal phosphate</keyword>
<evidence type="ECO:0000313" key="8">
    <source>
        <dbReference type="Proteomes" id="UP000245754"/>
    </source>
</evidence>
<dbReference type="GO" id="GO:0030170">
    <property type="term" value="F:pyridoxal phosphate binding"/>
    <property type="evidence" value="ECO:0007669"/>
    <property type="project" value="InterPro"/>
</dbReference>
<evidence type="ECO:0000256" key="2">
    <source>
        <dbReference type="ARBA" id="ARBA00022898"/>
    </source>
</evidence>
<organism evidence="7 8">
    <name type="scientific">Cupriavidus plantarum</name>
    <dbReference type="NCBI Taxonomy" id="942865"/>
    <lineage>
        <taxon>Bacteria</taxon>
        <taxon>Pseudomonadati</taxon>
        <taxon>Pseudomonadota</taxon>
        <taxon>Betaproteobacteria</taxon>
        <taxon>Burkholderiales</taxon>
        <taxon>Burkholderiaceae</taxon>
        <taxon>Cupriavidus</taxon>
    </lineage>
</organism>
<proteinExistence type="inferred from homology"/>
<dbReference type="InterPro" id="IPR015424">
    <property type="entry name" value="PyrdxlP-dep_Trfase"/>
</dbReference>
<comment type="similarity">
    <text evidence="1">In the C-terminal section; belongs to the class-I pyridoxal-phosphate-dependent aminotransferase family.</text>
</comment>
<comment type="caution">
    <text evidence="7">The sequence shown here is derived from an EMBL/GenBank/DDBJ whole genome shotgun (WGS) entry which is preliminary data.</text>
</comment>
<dbReference type="InterPro" id="IPR004839">
    <property type="entry name" value="Aminotransferase_I/II_large"/>
</dbReference>
<dbReference type="CDD" id="cd07377">
    <property type="entry name" value="WHTH_GntR"/>
    <property type="match status" value="1"/>
</dbReference>
<dbReference type="SUPFAM" id="SSF53383">
    <property type="entry name" value="PLP-dependent transferases"/>
    <property type="match status" value="1"/>
</dbReference>
<dbReference type="InterPro" id="IPR000524">
    <property type="entry name" value="Tscrpt_reg_HTH_GntR"/>
</dbReference>
<keyword evidence="8" id="KW-1185">Reference proteome</keyword>
<dbReference type="Proteomes" id="UP000245754">
    <property type="component" value="Unassembled WGS sequence"/>
</dbReference>
<dbReference type="PANTHER" id="PTHR46577:SF1">
    <property type="entry name" value="HTH-TYPE TRANSCRIPTIONAL REGULATORY PROTEIN GABR"/>
    <property type="match status" value="1"/>
</dbReference>
<dbReference type="Pfam" id="PF00155">
    <property type="entry name" value="Aminotran_1_2"/>
    <property type="match status" value="1"/>
</dbReference>